<organism evidence="1 2">
    <name type="scientific">Myxococcus stipitatus (strain DSM 14675 / JCM 12634 / Mx s8)</name>
    <dbReference type="NCBI Taxonomy" id="1278073"/>
    <lineage>
        <taxon>Bacteria</taxon>
        <taxon>Pseudomonadati</taxon>
        <taxon>Myxococcota</taxon>
        <taxon>Myxococcia</taxon>
        <taxon>Myxococcales</taxon>
        <taxon>Cystobacterineae</taxon>
        <taxon>Myxococcaceae</taxon>
        <taxon>Myxococcus</taxon>
    </lineage>
</organism>
<evidence type="ECO:0000313" key="2">
    <source>
        <dbReference type="Proteomes" id="UP000011131"/>
    </source>
</evidence>
<sequence>MYGMSVFIAATPEEMARALPDWTPEKTAQPKGRVAKASAPGVVAGAGDYKKHLEGLLPRGLKSMPHAVLKNVVFQHLTAACWALGAELLQAPQPFLFPPREAPDASLHPLPAEAVRKLAKASDTRLESAAKKLARASVCQDLGWDSHDALALLKQLKPVAEAAVAESREAFVFQLP</sequence>
<dbReference type="AlphaFoldDB" id="L7U3H6"/>
<dbReference type="PATRIC" id="fig|1278073.3.peg.2039"/>
<dbReference type="HOGENOM" id="CLU_1523574_0_0_7"/>
<accession>L7U3H6</accession>
<name>L7U3H6_MYXSD</name>
<gene>
    <name evidence="1" type="ordered locus">MYSTI_02002</name>
</gene>
<proteinExistence type="predicted"/>
<dbReference type="EMBL" id="CP004025">
    <property type="protein sequence ID" value="AGC43331.1"/>
    <property type="molecule type" value="Genomic_DNA"/>
</dbReference>
<keyword evidence="2" id="KW-1185">Reference proteome</keyword>
<dbReference type="KEGG" id="msd:MYSTI_02002"/>
<evidence type="ECO:0000313" key="1">
    <source>
        <dbReference type="EMBL" id="AGC43331.1"/>
    </source>
</evidence>
<reference evidence="1 2" key="1">
    <citation type="journal article" date="2013" name="Genome Announc.">
        <title>Complete genome sequence of Myxococcus stipitatus strain DSM 14675, a fruiting myxobacterium.</title>
        <authorList>
            <person name="Huntley S."/>
            <person name="Kneip S."/>
            <person name="Treuner-Lange A."/>
            <person name="Sogaard-Andersen L."/>
        </authorList>
    </citation>
    <scope>NUCLEOTIDE SEQUENCE [LARGE SCALE GENOMIC DNA]</scope>
    <source>
        <strain evidence="2">DSM 14675 / JCM 12634 / Mx s8</strain>
    </source>
</reference>
<dbReference type="STRING" id="1278073.MYSTI_02002"/>
<protein>
    <submittedName>
        <fullName evidence="1">Uncharacterized protein</fullName>
    </submittedName>
</protein>
<dbReference type="Proteomes" id="UP000011131">
    <property type="component" value="Chromosome"/>
</dbReference>